<evidence type="ECO:0000313" key="2">
    <source>
        <dbReference type="EMBL" id="GAA4064027.1"/>
    </source>
</evidence>
<dbReference type="SUPFAM" id="SSF55874">
    <property type="entry name" value="ATPase domain of HSP90 chaperone/DNA topoisomerase II/histidine kinase"/>
    <property type="match status" value="1"/>
</dbReference>
<dbReference type="Proteomes" id="UP001499984">
    <property type="component" value="Unassembled WGS sequence"/>
</dbReference>
<feature type="region of interest" description="Disordered" evidence="1">
    <location>
        <begin position="1"/>
        <end position="64"/>
    </location>
</feature>
<evidence type="ECO:0000313" key="3">
    <source>
        <dbReference type="Proteomes" id="UP001499984"/>
    </source>
</evidence>
<dbReference type="InterPro" id="IPR036890">
    <property type="entry name" value="HATPase_C_sf"/>
</dbReference>
<sequence>MRRPSEERKLAVASVGAVEDTGQPGDHPRCEHRRVERLPVGLAAEEHSGPQRFRTGSRTGGTGLGLTIATGQARLLGARLTFRNRPEGGCGDGAAAADGLIRRRRGAPFGWAGSSQSAGVAPLVGGVDVCG</sequence>
<accession>A0ABP7VC24</accession>
<protein>
    <submittedName>
        <fullName evidence="2">Uncharacterized protein</fullName>
    </submittedName>
</protein>
<name>A0ABP7VC24_9ACTN</name>
<reference evidence="3" key="1">
    <citation type="journal article" date="2019" name="Int. J. Syst. Evol. Microbiol.">
        <title>The Global Catalogue of Microorganisms (GCM) 10K type strain sequencing project: providing services to taxonomists for standard genome sequencing and annotation.</title>
        <authorList>
            <consortium name="The Broad Institute Genomics Platform"/>
            <consortium name="The Broad Institute Genome Sequencing Center for Infectious Disease"/>
            <person name="Wu L."/>
            <person name="Ma J."/>
        </authorList>
    </citation>
    <scope>NUCLEOTIDE SEQUENCE [LARGE SCALE GENOMIC DNA]</scope>
    <source>
        <strain evidence="3">JCM 16925</strain>
    </source>
</reference>
<evidence type="ECO:0000256" key="1">
    <source>
        <dbReference type="SAM" id="MobiDB-lite"/>
    </source>
</evidence>
<comment type="caution">
    <text evidence="2">The sequence shown here is derived from an EMBL/GenBank/DDBJ whole genome shotgun (WGS) entry which is preliminary data.</text>
</comment>
<proteinExistence type="predicted"/>
<feature type="compositionally biased region" description="Basic and acidic residues" evidence="1">
    <location>
        <begin position="26"/>
        <end position="37"/>
    </location>
</feature>
<gene>
    <name evidence="2" type="ORF">GCM10022233_42740</name>
</gene>
<keyword evidence="3" id="KW-1185">Reference proteome</keyword>
<dbReference type="EMBL" id="BAAAZY010000011">
    <property type="protein sequence ID" value="GAA4064027.1"/>
    <property type="molecule type" value="Genomic_DNA"/>
</dbReference>
<dbReference type="Gene3D" id="3.30.565.10">
    <property type="entry name" value="Histidine kinase-like ATPase, C-terminal domain"/>
    <property type="match status" value="1"/>
</dbReference>
<feature type="compositionally biased region" description="Basic and acidic residues" evidence="1">
    <location>
        <begin position="1"/>
        <end position="10"/>
    </location>
</feature>
<organism evidence="2 3">
    <name type="scientific">Streptomyces shaanxiensis</name>
    <dbReference type="NCBI Taxonomy" id="653357"/>
    <lineage>
        <taxon>Bacteria</taxon>
        <taxon>Bacillati</taxon>
        <taxon>Actinomycetota</taxon>
        <taxon>Actinomycetes</taxon>
        <taxon>Kitasatosporales</taxon>
        <taxon>Streptomycetaceae</taxon>
        <taxon>Streptomyces</taxon>
    </lineage>
</organism>